<dbReference type="CDD" id="cd07896">
    <property type="entry name" value="Adenylation_kDNA_ligase_like"/>
    <property type="match status" value="1"/>
</dbReference>
<evidence type="ECO:0000259" key="8">
    <source>
        <dbReference type="Pfam" id="PF01068"/>
    </source>
</evidence>
<dbReference type="GO" id="GO:0006281">
    <property type="term" value="P:DNA repair"/>
    <property type="evidence" value="ECO:0007669"/>
    <property type="project" value="UniProtKB-KW"/>
</dbReference>
<dbReference type="GO" id="GO:0003910">
    <property type="term" value="F:DNA ligase (ATP) activity"/>
    <property type="evidence" value="ECO:0007669"/>
    <property type="project" value="InterPro"/>
</dbReference>
<dbReference type="SUPFAM" id="SSF56091">
    <property type="entry name" value="DNA ligase/mRNA capping enzyme, catalytic domain"/>
    <property type="match status" value="1"/>
</dbReference>
<sequence>MSFRPMLAASIDDVAKLRFPLQTSPKLDGIRCIVRDSVAVSRSLKPIPNPFVQSVLGHPMYNGLDGELIVGDPTDPMAFNNTTRGVMSKSGEPDFRFHVFDDVTHPEMGFNKRHDEASRRVTALGSPCIVVPHWEVHTPEELVTIETSVLGEGYEGLMARDACSPYKFGRGTLRAQDLLKLKRFEDGEALLLGMEELMHNANEATTSALGLTERSHSKDNLLGMNTMGAMTVRALNGIFEGVEFSIGTGFTSDQRKDLWSRRHQGLNGRVVKYKWFPGGSKDAPRFPVFLGFRDKIDM</sequence>
<dbReference type="InterPro" id="IPR012310">
    <property type="entry name" value="DNA_ligase_ATP-dep_cent"/>
</dbReference>
<dbReference type="SUPFAM" id="SSF50249">
    <property type="entry name" value="Nucleic acid-binding proteins"/>
    <property type="match status" value="1"/>
</dbReference>
<protein>
    <recommendedName>
        <fullName evidence="3">DNA ligase</fullName>
    </recommendedName>
</protein>
<name>A0A9E7J598_9CAUD</name>
<evidence type="ECO:0000256" key="1">
    <source>
        <dbReference type="ARBA" id="ARBA00001968"/>
    </source>
</evidence>
<dbReference type="GO" id="GO:0006310">
    <property type="term" value="P:DNA recombination"/>
    <property type="evidence" value="ECO:0007669"/>
    <property type="project" value="InterPro"/>
</dbReference>
<dbReference type="InterPro" id="IPR012340">
    <property type="entry name" value="NA-bd_OB-fold"/>
</dbReference>
<evidence type="ECO:0000313" key="11">
    <source>
        <dbReference type="Proteomes" id="UP001056585"/>
    </source>
</evidence>
<evidence type="ECO:0000256" key="5">
    <source>
        <dbReference type="ARBA" id="ARBA00022705"/>
    </source>
</evidence>
<evidence type="ECO:0000313" key="10">
    <source>
        <dbReference type="EMBL" id="URA06985.1"/>
    </source>
</evidence>
<dbReference type="EMBL" id="ON189045">
    <property type="protein sequence ID" value="URA06985.1"/>
    <property type="molecule type" value="Genomic_DNA"/>
</dbReference>
<reference evidence="10" key="1">
    <citation type="journal article" date="2022" name="Viruses">
        <title>Isolation of novel Xanthomonas phages for the plant pathogens X. translucens and X. campestris.</title>
        <authorList>
            <person name="Erdrich S.H."/>
            <person name="Sharma V."/>
            <person name="Schurr U."/>
            <person name="Arsova B."/>
            <person name="Frunzke J."/>
        </authorList>
    </citation>
    <scope>NUCLEOTIDE SEQUENCE</scope>
</reference>
<dbReference type="Pfam" id="PF14743">
    <property type="entry name" value="DNA_ligase_OB_2"/>
    <property type="match status" value="1"/>
</dbReference>
<dbReference type="PROSITE" id="PS00333">
    <property type="entry name" value="DNA_LIGASE_A2"/>
    <property type="match status" value="1"/>
</dbReference>
<feature type="domain" description="ATP-dependent DNA ligase family profile" evidence="8">
    <location>
        <begin position="5"/>
        <end position="182"/>
    </location>
</feature>
<keyword evidence="5" id="KW-0235">DNA replication</keyword>
<dbReference type="CDD" id="cd08041">
    <property type="entry name" value="OBF_kDNA_ligase_like"/>
    <property type="match status" value="1"/>
</dbReference>
<keyword evidence="6" id="KW-0227">DNA damage</keyword>
<accession>A0A9E7J598</accession>
<dbReference type="PANTHER" id="PTHR47810">
    <property type="entry name" value="DNA LIGASE"/>
    <property type="match status" value="1"/>
</dbReference>
<keyword evidence="11" id="KW-1185">Reference proteome</keyword>
<dbReference type="Proteomes" id="UP001056585">
    <property type="component" value="Segment"/>
</dbReference>
<dbReference type="Pfam" id="PF01068">
    <property type="entry name" value="DNA_ligase_A_M"/>
    <property type="match status" value="1"/>
</dbReference>
<dbReference type="InterPro" id="IPR050326">
    <property type="entry name" value="NAD_dep_DNA_ligaseB"/>
</dbReference>
<gene>
    <name evidence="10" type="ORF">Elanor_BL40017</name>
</gene>
<keyword evidence="4 10" id="KW-0436">Ligase</keyword>
<dbReference type="GO" id="GO:0006260">
    <property type="term" value="P:DNA replication"/>
    <property type="evidence" value="ECO:0007669"/>
    <property type="project" value="UniProtKB-KW"/>
</dbReference>
<dbReference type="Gene3D" id="3.30.1490.70">
    <property type="match status" value="1"/>
</dbReference>
<evidence type="ECO:0000256" key="4">
    <source>
        <dbReference type="ARBA" id="ARBA00022598"/>
    </source>
</evidence>
<evidence type="ECO:0000256" key="3">
    <source>
        <dbReference type="ARBA" id="ARBA00013308"/>
    </source>
</evidence>
<dbReference type="InterPro" id="IPR016059">
    <property type="entry name" value="DNA_ligase_ATP-dep_CS"/>
</dbReference>
<evidence type="ECO:0000259" key="9">
    <source>
        <dbReference type="Pfam" id="PF14743"/>
    </source>
</evidence>
<organism evidence="10 11">
    <name type="scientific">Xanthomonas phage Elanor</name>
    <dbReference type="NCBI Taxonomy" id="2939127"/>
    <lineage>
        <taxon>Viruses</taxon>
        <taxon>Duplodnaviria</taxon>
        <taxon>Heunggongvirae</taxon>
        <taxon>Uroviricota</taxon>
        <taxon>Caudoviricetes</taxon>
        <taxon>Mesyanzhinovviridae</taxon>
        <taxon>Bradleyvirinae</taxon>
        <taxon>Elanorvirus</taxon>
        <taxon>Elanorvirus elanor</taxon>
    </lineage>
</organism>
<evidence type="ECO:0000256" key="7">
    <source>
        <dbReference type="ARBA" id="ARBA00023204"/>
    </source>
</evidence>
<proteinExistence type="inferred from homology"/>
<keyword evidence="7" id="KW-0234">DNA repair</keyword>
<comment type="similarity">
    <text evidence="2">Belongs to the ATP-dependent DNA ligase family.</text>
</comment>
<dbReference type="Gene3D" id="3.30.470.30">
    <property type="entry name" value="DNA ligase/mRNA capping enzyme"/>
    <property type="match status" value="1"/>
</dbReference>
<dbReference type="Gene3D" id="2.40.50.140">
    <property type="entry name" value="Nucleic acid-binding proteins"/>
    <property type="match status" value="1"/>
</dbReference>
<dbReference type="GO" id="GO:0005524">
    <property type="term" value="F:ATP binding"/>
    <property type="evidence" value="ECO:0007669"/>
    <property type="project" value="InterPro"/>
</dbReference>
<dbReference type="InterPro" id="IPR029319">
    <property type="entry name" value="DNA_ligase_OB"/>
</dbReference>
<evidence type="ECO:0000256" key="2">
    <source>
        <dbReference type="ARBA" id="ARBA00007572"/>
    </source>
</evidence>
<dbReference type="PANTHER" id="PTHR47810:SF1">
    <property type="entry name" value="DNA LIGASE B"/>
    <property type="match status" value="1"/>
</dbReference>
<comment type="cofactor">
    <cofactor evidence="1">
        <name>a divalent metal cation</name>
        <dbReference type="ChEBI" id="CHEBI:60240"/>
    </cofactor>
</comment>
<feature type="domain" description="DNA ligase OB-like" evidence="9">
    <location>
        <begin position="225"/>
        <end position="293"/>
    </location>
</feature>
<evidence type="ECO:0000256" key="6">
    <source>
        <dbReference type="ARBA" id="ARBA00022763"/>
    </source>
</evidence>